<feature type="domain" description="CCA-adding enzyme C-terminal" evidence="12">
    <location>
        <begin position="295"/>
        <end position="440"/>
    </location>
</feature>
<dbReference type="CDD" id="cd05398">
    <property type="entry name" value="NT_ClassII-CCAase"/>
    <property type="match status" value="1"/>
</dbReference>
<evidence type="ECO:0000313" key="13">
    <source>
        <dbReference type="EMBL" id="HFH28276.1"/>
    </source>
</evidence>
<dbReference type="InterPro" id="IPR003607">
    <property type="entry name" value="HD/PDEase_dom"/>
</dbReference>
<keyword evidence="8 9" id="KW-0694">RNA-binding</keyword>
<reference evidence="13" key="1">
    <citation type="journal article" date="2020" name="mSystems">
        <title>Genome- and Community-Level Interaction Insights into Carbon Utilization and Element Cycling Functions of Hydrothermarchaeota in Hydrothermal Sediment.</title>
        <authorList>
            <person name="Zhou Z."/>
            <person name="Liu Y."/>
            <person name="Xu W."/>
            <person name="Pan J."/>
            <person name="Luo Z.H."/>
            <person name="Li M."/>
        </authorList>
    </citation>
    <scope>NUCLEOTIDE SEQUENCE [LARGE SCALE GENOMIC DNA]</scope>
    <source>
        <strain evidence="13">SpSt-503</strain>
    </source>
</reference>
<evidence type="ECO:0000259" key="12">
    <source>
        <dbReference type="Pfam" id="PF13735"/>
    </source>
</evidence>
<keyword evidence="7" id="KW-0460">Magnesium</keyword>
<evidence type="ECO:0000256" key="8">
    <source>
        <dbReference type="ARBA" id="ARBA00022884"/>
    </source>
</evidence>
<dbReference type="EMBL" id="DSVL01000063">
    <property type="protein sequence ID" value="HFH28276.1"/>
    <property type="molecule type" value="Genomic_DNA"/>
</dbReference>
<dbReference type="Gene3D" id="1.10.3090.10">
    <property type="entry name" value="cca-adding enzyme, domain 2"/>
    <property type="match status" value="1"/>
</dbReference>
<dbReference type="GO" id="GO:0008033">
    <property type="term" value="P:tRNA processing"/>
    <property type="evidence" value="ECO:0007669"/>
    <property type="project" value="UniProtKB-KW"/>
</dbReference>
<evidence type="ECO:0000256" key="4">
    <source>
        <dbReference type="ARBA" id="ARBA00022695"/>
    </source>
</evidence>
<dbReference type="GO" id="GO:0000166">
    <property type="term" value="F:nucleotide binding"/>
    <property type="evidence" value="ECO:0007669"/>
    <property type="project" value="UniProtKB-KW"/>
</dbReference>
<evidence type="ECO:0000256" key="9">
    <source>
        <dbReference type="RuleBase" id="RU003953"/>
    </source>
</evidence>
<keyword evidence="5" id="KW-0479">Metal-binding</keyword>
<gene>
    <name evidence="13" type="ORF">ENS59_02020</name>
</gene>
<keyword evidence="3" id="KW-0819">tRNA processing</keyword>
<comment type="similarity">
    <text evidence="9">Belongs to the tRNA nucleotidyltransferase/poly(A) polymerase family.</text>
</comment>
<evidence type="ECO:0000256" key="1">
    <source>
        <dbReference type="ARBA" id="ARBA00001946"/>
    </source>
</evidence>
<dbReference type="InterPro" id="IPR050264">
    <property type="entry name" value="Bact_CCA-adding_enz_type3_sf"/>
</dbReference>
<dbReference type="GO" id="GO:0000049">
    <property type="term" value="F:tRNA binding"/>
    <property type="evidence" value="ECO:0007669"/>
    <property type="project" value="TreeGrafter"/>
</dbReference>
<dbReference type="AlphaFoldDB" id="A0A7C3E869"/>
<dbReference type="InterPro" id="IPR043519">
    <property type="entry name" value="NT_sf"/>
</dbReference>
<evidence type="ECO:0000256" key="2">
    <source>
        <dbReference type="ARBA" id="ARBA00022679"/>
    </source>
</evidence>
<evidence type="ECO:0000256" key="5">
    <source>
        <dbReference type="ARBA" id="ARBA00022723"/>
    </source>
</evidence>
<feature type="domain" description="Poly A polymerase head" evidence="10">
    <location>
        <begin position="24"/>
        <end position="145"/>
    </location>
</feature>
<dbReference type="Gene3D" id="1.10.246.80">
    <property type="match status" value="1"/>
</dbReference>
<dbReference type="SUPFAM" id="SSF81301">
    <property type="entry name" value="Nucleotidyltransferase"/>
    <property type="match status" value="1"/>
</dbReference>
<evidence type="ECO:0000259" key="11">
    <source>
        <dbReference type="Pfam" id="PF12627"/>
    </source>
</evidence>
<dbReference type="NCBIfam" id="TIGR00277">
    <property type="entry name" value="HDIG"/>
    <property type="match status" value="1"/>
</dbReference>
<evidence type="ECO:0000256" key="6">
    <source>
        <dbReference type="ARBA" id="ARBA00022741"/>
    </source>
</evidence>
<evidence type="ECO:0000259" key="10">
    <source>
        <dbReference type="Pfam" id="PF01743"/>
    </source>
</evidence>
<dbReference type="InterPro" id="IPR032828">
    <property type="entry name" value="PolyA_RNA-bd"/>
</dbReference>
<dbReference type="Pfam" id="PF12627">
    <property type="entry name" value="PolyA_pol_RNAbd"/>
    <property type="match status" value="1"/>
</dbReference>
<dbReference type="InterPro" id="IPR002646">
    <property type="entry name" value="PolA_pol_head_dom"/>
</dbReference>
<keyword evidence="6" id="KW-0547">Nucleotide-binding</keyword>
<dbReference type="SUPFAM" id="SSF81891">
    <property type="entry name" value="Poly A polymerase C-terminal region-like"/>
    <property type="match status" value="1"/>
</dbReference>
<feature type="domain" description="tRNA nucleotidyltransferase/poly(A) polymerase RNA and SrmB- binding" evidence="11">
    <location>
        <begin position="173"/>
        <end position="232"/>
    </location>
</feature>
<comment type="cofactor">
    <cofactor evidence="1">
        <name>Mg(2+)</name>
        <dbReference type="ChEBI" id="CHEBI:18420"/>
    </cofactor>
</comment>
<sequence length="449" mass="50638">MGKFHIHPAVLEVARIFKQHHKEVFLVGGAVRDLVRGKDAKDWDLATNAKPGEVQAMFRRVIPTGIKHGTVTILYRGLSIETTTFRTEGTYSDGRRPDTIRFANTIEEDLSRRDFSMNALALELPEQRLVDPYDGQADIKKRIIRCVGEAAERFSEDGLRPLRAIRFAAQLQFSIEPNTLAAIPLALPITAKVAIERVRDELDKILGSEQPSQAFRLMEATGMLSLFLPELQACRNVEQKGFHQFDVLDHLLFSCDAAPRDKLVVRLAALLHDIGKPAVRAKDELGIWTFYRHEEVSTNMARDILSRLKYPNAVIDQVCHLISVHMFHYDDSWTDAAVRRFIVRVGEAALEDLLDLRRADTWGTFGKEPPAGLNQSLVDRVHRVLAKDKALSIKDLAVNGEDLAQLGIPRGPLMGRILKELFETVLDDPGQNTKETLLRIAQRLHEKLT</sequence>
<dbReference type="InterPro" id="IPR006675">
    <property type="entry name" value="HDIG_dom"/>
</dbReference>
<name>A0A7C3E869_9SPIR</name>
<evidence type="ECO:0000256" key="7">
    <source>
        <dbReference type="ARBA" id="ARBA00022842"/>
    </source>
</evidence>
<dbReference type="GO" id="GO:0046872">
    <property type="term" value="F:metal ion binding"/>
    <property type="evidence" value="ECO:0007669"/>
    <property type="project" value="UniProtKB-KW"/>
</dbReference>
<organism evidence="13">
    <name type="scientific">Gracilinema caldarium</name>
    <dbReference type="NCBI Taxonomy" id="215591"/>
    <lineage>
        <taxon>Bacteria</taxon>
        <taxon>Pseudomonadati</taxon>
        <taxon>Spirochaetota</taxon>
        <taxon>Spirochaetia</taxon>
        <taxon>Spirochaetales</taxon>
        <taxon>Breznakiellaceae</taxon>
        <taxon>Gracilinema</taxon>
    </lineage>
</organism>
<accession>A0A7C3E869</accession>
<dbReference type="Pfam" id="PF01743">
    <property type="entry name" value="PolyA_pol"/>
    <property type="match status" value="1"/>
</dbReference>
<dbReference type="PANTHER" id="PTHR46173">
    <property type="entry name" value="CCA TRNA NUCLEOTIDYLTRANSFERASE 1, MITOCHONDRIAL"/>
    <property type="match status" value="1"/>
</dbReference>
<dbReference type="InterPro" id="IPR032810">
    <property type="entry name" value="CCA-adding_enz_C"/>
</dbReference>
<dbReference type="Pfam" id="PF13735">
    <property type="entry name" value="tRNA_NucTran2_2"/>
    <property type="match status" value="1"/>
</dbReference>
<dbReference type="CDD" id="cd00077">
    <property type="entry name" value="HDc"/>
    <property type="match status" value="1"/>
</dbReference>
<proteinExistence type="inferred from homology"/>
<evidence type="ECO:0000256" key="3">
    <source>
        <dbReference type="ARBA" id="ARBA00022694"/>
    </source>
</evidence>
<keyword evidence="2 9" id="KW-0808">Transferase</keyword>
<dbReference type="Gene3D" id="3.30.460.10">
    <property type="entry name" value="Beta Polymerase, domain 2"/>
    <property type="match status" value="1"/>
</dbReference>
<dbReference type="PANTHER" id="PTHR46173:SF1">
    <property type="entry name" value="CCA TRNA NUCLEOTIDYLTRANSFERASE 1, MITOCHONDRIAL"/>
    <property type="match status" value="1"/>
</dbReference>
<keyword evidence="4" id="KW-0548">Nucleotidyltransferase</keyword>
<protein>
    <submittedName>
        <fullName evidence="13">HD domain-containing protein</fullName>
    </submittedName>
</protein>
<dbReference type="GO" id="GO:0016779">
    <property type="term" value="F:nucleotidyltransferase activity"/>
    <property type="evidence" value="ECO:0007669"/>
    <property type="project" value="UniProtKB-KW"/>
</dbReference>
<comment type="caution">
    <text evidence="13">The sequence shown here is derived from an EMBL/GenBank/DDBJ whole genome shotgun (WGS) entry which is preliminary data.</text>
</comment>